<dbReference type="PROSITE" id="PS51819">
    <property type="entry name" value="VOC"/>
    <property type="match status" value="1"/>
</dbReference>
<dbReference type="Pfam" id="PF00903">
    <property type="entry name" value="Glyoxalase"/>
    <property type="match status" value="1"/>
</dbReference>
<comment type="caution">
    <text evidence="5">The sequence shown here is derived from an EMBL/GenBank/DDBJ whole genome shotgun (WGS) entry which is preliminary data.</text>
</comment>
<comment type="similarity">
    <text evidence="1">Belongs to the bleomycin resistance protein family.</text>
</comment>
<dbReference type="SUPFAM" id="SSF54593">
    <property type="entry name" value="Glyoxalase/Bleomycin resistance protein/Dihydroxybiphenyl dioxygenase"/>
    <property type="match status" value="1"/>
</dbReference>
<proteinExistence type="inferred from homology"/>
<dbReference type="CDD" id="cd08349">
    <property type="entry name" value="BLMA_like"/>
    <property type="match status" value="1"/>
</dbReference>
<evidence type="ECO:0000256" key="3">
    <source>
        <dbReference type="ARBA" id="ARBA00023251"/>
    </source>
</evidence>
<evidence type="ECO:0000313" key="5">
    <source>
        <dbReference type="EMBL" id="MBC3872761.1"/>
    </source>
</evidence>
<dbReference type="EMBL" id="JACOGA010000003">
    <property type="protein sequence ID" value="MBC3872761.1"/>
    <property type="molecule type" value="Genomic_DNA"/>
</dbReference>
<keyword evidence="6" id="KW-1185">Reference proteome</keyword>
<dbReference type="InterPro" id="IPR004360">
    <property type="entry name" value="Glyas_Fos-R_dOase_dom"/>
</dbReference>
<evidence type="ECO:0000256" key="2">
    <source>
        <dbReference type="ARBA" id="ARBA00021572"/>
    </source>
</evidence>
<accession>A0ABR6Y829</accession>
<reference evidence="5 6" key="1">
    <citation type="submission" date="2020-08" db="EMBL/GenBank/DDBJ databases">
        <title>Novel species isolated from subtropical streams in China.</title>
        <authorList>
            <person name="Lu H."/>
        </authorList>
    </citation>
    <scope>NUCLEOTIDE SEQUENCE [LARGE SCALE GENOMIC DNA]</scope>
    <source>
        <strain evidence="5 6">LX15W</strain>
    </source>
</reference>
<protein>
    <recommendedName>
        <fullName evidence="2">Bleomycin resistance protein</fullName>
    </recommendedName>
</protein>
<name>A0ABR6Y829_9BURK</name>
<feature type="domain" description="VOC" evidence="4">
    <location>
        <begin position="8"/>
        <end position="129"/>
    </location>
</feature>
<dbReference type="Proteomes" id="UP000624279">
    <property type="component" value="Unassembled WGS sequence"/>
</dbReference>
<organism evidence="5 6">
    <name type="scientific">Undibacterium flavidum</name>
    <dbReference type="NCBI Taxonomy" id="2762297"/>
    <lineage>
        <taxon>Bacteria</taxon>
        <taxon>Pseudomonadati</taxon>
        <taxon>Pseudomonadota</taxon>
        <taxon>Betaproteobacteria</taxon>
        <taxon>Burkholderiales</taxon>
        <taxon>Oxalobacteraceae</taxon>
        <taxon>Undibacterium</taxon>
    </lineage>
</organism>
<dbReference type="Gene3D" id="3.10.180.10">
    <property type="entry name" value="2,3-Dihydroxybiphenyl 1,2-Dioxygenase, domain 1"/>
    <property type="match status" value="1"/>
</dbReference>
<dbReference type="InterPro" id="IPR000335">
    <property type="entry name" value="Bleomycin-R"/>
</dbReference>
<evidence type="ECO:0000256" key="1">
    <source>
        <dbReference type="ARBA" id="ARBA00011051"/>
    </source>
</evidence>
<dbReference type="InterPro" id="IPR029068">
    <property type="entry name" value="Glyas_Bleomycin-R_OHBP_Dase"/>
</dbReference>
<evidence type="ECO:0000313" key="6">
    <source>
        <dbReference type="Proteomes" id="UP000624279"/>
    </source>
</evidence>
<evidence type="ECO:0000259" key="4">
    <source>
        <dbReference type="PROSITE" id="PS51819"/>
    </source>
</evidence>
<keyword evidence="3" id="KW-0046">Antibiotic resistance</keyword>
<dbReference type="InterPro" id="IPR037523">
    <property type="entry name" value="VOC_core"/>
</dbReference>
<gene>
    <name evidence="5" type="ORF">H8K55_04110</name>
</gene>
<sequence length="129" mass="14620">MKLKEYVMPIIPTVRCRNIKTALEFYTGVLDFERMDNDVHEDDPSFTILVRGSDRMFLSSHSGDGVFGQAVVVLTDEIDALFKHYLARGLVTPGNPDSPVHEGPLDQTWGTREFYVNDPDGNTLRFVQE</sequence>